<proteinExistence type="predicted"/>
<gene>
    <name evidence="1" type="ORF">UFOPK3984_00949</name>
</gene>
<dbReference type="EMBL" id="CAFBOP010000056">
    <property type="protein sequence ID" value="CAB4989961.1"/>
    <property type="molecule type" value="Genomic_DNA"/>
</dbReference>
<accession>A0A6J7N964</accession>
<protein>
    <submittedName>
        <fullName evidence="1">Unannotated protein</fullName>
    </submittedName>
</protein>
<reference evidence="1" key="1">
    <citation type="submission" date="2020-05" db="EMBL/GenBank/DDBJ databases">
        <authorList>
            <person name="Chiriac C."/>
            <person name="Salcher M."/>
            <person name="Ghai R."/>
            <person name="Kavagutti S V."/>
        </authorList>
    </citation>
    <scope>NUCLEOTIDE SEQUENCE</scope>
</reference>
<dbReference type="AlphaFoldDB" id="A0A6J7N964"/>
<name>A0A6J7N964_9ZZZZ</name>
<organism evidence="1">
    <name type="scientific">freshwater metagenome</name>
    <dbReference type="NCBI Taxonomy" id="449393"/>
    <lineage>
        <taxon>unclassified sequences</taxon>
        <taxon>metagenomes</taxon>
        <taxon>ecological metagenomes</taxon>
    </lineage>
</organism>
<evidence type="ECO:0000313" key="1">
    <source>
        <dbReference type="EMBL" id="CAB4989961.1"/>
    </source>
</evidence>
<sequence length="109" mass="12497">MDFEDPDFLSPEQKLQEQEVITRCFNLMRDERSRYEEQARTLLANRFFVSEDGTNGLAYSIQGDRYICNANPQSPLGESFSIEAPIPDTQEEQIETLIELFAQSEAGLI</sequence>